<protein>
    <recommendedName>
        <fullName evidence="7">Palmitoyltransferase</fullName>
        <ecNumber evidence="7">2.3.1.225</ecNumber>
    </recommendedName>
</protein>
<evidence type="ECO:0000256" key="2">
    <source>
        <dbReference type="ARBA" id="ARBA00022679"/>
    </source>
</evidence>
<evidence type="ECO:0000256" key="6">
    <source>
        <dbReference type="ARBA" id="ARBA00023315"/>
    </source>
</evidence>
<keyword evidence="4 7" id="KW-1133">Transmembrane helix</keyword>
<evidence type="ECO:0000313" key="10">
    <source>
        <dbReference type="EMBL" id="OHT12365.1"/>
    </source>
</evidence>
<name>A0A1J4KSB9_9EUKA</name>
<evidence type="ECO:0000259" key="9">
    <source>
        <dbReference type="Pfam" id="PF01529"/>
    </source>
</evidence>
<comment type="subcellular location">
    <subcellularLocation>
        <location evidence="1">Membrane</location>
        <topology evidence="1">Multi-pass membrane protein</topology>
    </subcellularLocation>
</comment>
<feature type="region of interest" description="Disordered" evidence="8">
    <location>
        <begin position="1"/>
        <end position="42"/>
    </location>
</feature>
<feature type="transmembrane region" description="Helical" evidence="7">
    <location>
        <begin position="81"/>
        <end position="103"/>
    </location>
</feature>
<dbReference type="Proteomes" id="UP000179807">
    <property type="component" value="Unassembled WGS sequence"/>
</dbReference>
<evidence type="ECO:0000256" key="4">
    <source>
        <dbReference type="ARBA" id="ARBA00022989"/>
    </source>
</evidence>
<dbReference type="InterPro" id="IPR001594">
    <property type="entry name" value="Palmitoyltrfase_DHHC"/>
</dbReference>
<comment type="caution">
    <text evidence="10">The sequence shown here is derived from an EMBL/GenBank/DDBJ whole genome shotgun (WGS) entry which is preliminary data.</text>
</comment>
<evidence type="ECO:0000256" key="8">
    <source>
        <dbReference type="SAM" id="MobiDB-lite"/>
    </source>
</evidence>
<dbReference type="PROSITE" id="PS50216">
    <property type="entry name" value="DHHC"/>
    <property type="match status" value="1"/>
</dbReference>
<feature type="compositionally biased region" description="Low complexity" evidence="8">
    <location>
        <begin position="14"/>
        <end position="24"/>
    </location>
</feature>
<evidence type="ECO:0000256" key="7">
    <source>
        <dbReference type="RuleBase" id="RU079119"/>
    </source>
</evidence>
<comment type="domain">
    <text evidence="7">The DHHC domain is required for palmitoyltransferase activity.</text>
</comment>
<gene>
    <name evidence="10" type="ORF">TRFO_17847</name>
</gene>
<dbReference type="EC" id="2.3.1.225" evidence="7"/>
<dbReference type="AlphaFoldDB" id="A0A1J4KSB9"/>
<dbReference type="InterPro" id="IPR039859">
    <property type="entry name" value="PFA4/ZDH16/20/ERF2-like"/>
</dbReference>
<dbReference type="GO" id="GO:0005794">
    <property type="term" value="C:Golgi apparatus"/>
    <property type="evidence" value="ECO:0007669"/>
    <property type="project" value="TreeGrafter"/>
</dbReference>
<dbReference type="RefSeq" id="XP_068365501.1">
    <property type="nucleotide sequence ID" value="XM_068499825.1"/>
</dbReference>
<proteinExistence type="inferred from homology"/>
<keyword evidence="3 7" id="KW-0812">Transmembrane</keyword>
<feature type="transmembrane region" description="Helical" evidence="7">
    <location>
        <begin position="264"/>
        <end position="286"/>
    </location>
</feature>
<dbReference type="GO" id="GO:0019706">
    <property type="term" value="F:protein-cysteine S-palmitoyltransferase activity"/>
    <property type="evidence" value="ECO:0007669"/>
    <property type="project" value="UniProtKB-EC"/>
</dbReference>
<feature type="domain" description="Palmitoyltransferase DHHC" evidence="9">
    <location>
        <begin position="182"/>
        <end position="304"/>
    </location>
</feature>
<accession>A0A1J4KSB9</accession>
<dbReference type="PANTHER" id="PTHR22883:SF147">
    <property type="entry name" value="PALMITOYLTRANSFERASE"/>
    <property type="match status" value="1"/>
</dbReference>
<dbReference type="GeneID" id="94834529"/>
<keyword evidence="6 7" id="KW-0012">Acyltransferase</keyword>
<comment type="similarity">
    <text evidence="7">Belongs to the DHHC palmitoyltransferase family.</text>
</comment>
<feature type="transmembrane region" description="Helical" evidence="7">
    <location>
        <begin position="228"/>
        <end position="252"/>
    </location>
</feature>
<dbReference type="PANTHER" id="PTHR22883">
    <property type="entry name" value="ZINC FINGER DHHC DOMAIN CONTAINING PROTEIN"/>
    <property type="match status" value="1"/>
</dbReference>
<dbReference type="VEuPathDB" id="TrichDB:TRFO_17847"/>
<feature type="transmembrane region" description="Helical" evidence="7">
    <location>
        <begin position="109"/>
        <end position="129"/>
    </location>
</feature>
<dbReference type="GO" id="GO:0016020">
    <property type="term" value="C:membrane"/>
    <property type="evidence" value="ECO:0007669"/>
    <property type="project" value="UniProtKB-SubCell"/>
</dbReference>
<keyword evidence="11" id="KW-1185">Reference proteome</keyword>
<keyword evidence="2 7" id="KW-0808">Transferase</keyword>
<dbReference type="GO" id="GO:0006612">
    <property type="term" value="P:protein targeting to membrane"/>
    <property type="evidence" value="ECO:0007669"/>
    <property type="project" value="TreeGrafter"/>
</dbReference>
<reference evidence="10" key="1">
    <citation type="submission" date="2016-10" db="EMBL/GenBank/DDBJ databases">
        <authorList>
            <person name="Benchimol M."/>
            <person name="Almeida L.G."/>
            <person name="Vasconcelos A.T."/>
            <person name="Perreira-Neves A."/>
            <person name="Rosa I.A."/>
            <person name="Tasca T."/>
            <person name="Bogo M.R."/>
            <person name="de Souza W."/>
        </authorList>
    </citation>
    <scope>NUCLEOTIDE SEQUENCE [LARGE SCALE GENOMIC DNA]</scope>
    <source>
        <strain evidence="10">K</strain>
    </source>
</reference>
<keyword evidence="5 7" id="KW-0472">Membrane</keyword>
<evidence type="ECO:0000313" key="11">
    <source>
        <dbReference type="Proteomes" id="UP000179807"/>
    </source>
</evidence>
<organism evidence="10 11">
    <name type="scientific">Tritrichomonas foetus</name>
    <dbReference type="NCBI Taxonomy" id="1144522"/>
    <lineage>
        <taxon>Eukaryota</taxon>
        <taxon>Metamonada</taxon>
        <taxon>Parabasalia</taxon>
        <taxon>Tritrichomonadida</taxon>
        <taxon>Tritrichomonadidae</taxon>
        <taxon>Tritrichomonas</taxon>
    </lineage>
</organism>
<dbReference type="EMBL" id="MLAK01000565">
    <property type="protein sequence ID" value="OHT12365.1"/>
    <property type="molecule type" value="Genomic_DNA"/>
</dbReference>
<evidence type="ECO:0000256" key="5">
    <source>
        <dbReference type="ARBA" id="ARBA00023136"/>
    </source>
</evidence>
<dbReference type="OrthoDB" id="9909019at2759"/>
<evidence type="ECO:0000256" key="3">
    <source>
        <dbReference type="ARBA" id="ARBA00022692"/>
    </source>
</evidence>
<evidence type="ECO:0000256" key="1">
    <source>
        <dbReference type="ARBA" id="ARBA00004141"/>
    </source>
</evidence>
<sequence length="374" mass="43565">MIDEIETQNEKPLDINPDDINPNDSNDEERIHDDFNQNPNEGETVFPGFSKWSRTSYCCFKNAIKVENIDSLFLGHWEIDVALPITVTIIIVSSYLVAMILIFPDLANLGIYMAPIFSILFFLFIYSYFRIIIDGPGYLPFYWPMSHHDNPLAAHHNESNGDDLSSLLDHDDLSPSGILSTSEQYLWARSRPRPNRCTLSKEGRRFVLRPDHVCGWTASWIGKRNYKFFLLFNFWGFVYIFTFTFFCVYEIIKQARSDFPSPILAVFYMYTFLALSFSLFTGSFCLSHTHQMLVNQTSWEEWKYIDSSYFDEGVKKNIEDVCGPMSKWYTYFCPISPWIGKTNEELISNYPPYPQMSKKMKKKATPVPPRAFKS</sequence>
<dbReference type="GO" id="GO:0005783">
    <property type="term" value="C:endoplasmic reticulum"/>
    <property type="evidence" value="ECO:0007669"/>
    <property type="project" value="TreeGrafter"/>
</dbReference>
<comment type="catalytic activity">
    <reaction evidence="7">
        <text>L-cysteinyl-[protein] + hexadecanoyl-CoA = S-hexadecanoyl-L-cysteinyl-[protein] + CoA</text>
        <dbReference type="Rhea" id="RHEA:36683"/>
        <dbReference type="Rhea" id="RHEA-COMP:10131"/>
        <dbReference type="Rhea" id="RHEA-COMP:11032"/>
        <dbReference type="ChEBI" id="CHEBI:29950"/>
        <dbReference type="ChEBI" id="CHEBI:57287"/>
        <dbReference type="ChEBI" id="CHEBI:57379"/>
        <dbReference type="ChEBI" id="CHEBI:74151"/>
        <dbReference type="EC" id="2.3.1.225"/>
    </reaction>
</comment>
<dbReference type="Pfam" id="PF01529">
    <property type="entry name" value="DHHC"/>
    <property type="match status" value="1"/>
</dbReference>